<accession>A0A7X1NX20</accession>
<proteinExistence type="predicted"/>
<dbReference type="Pfam" id="PF13508">
    <property type="entry name" value="Acetyltransf_7"/>
    <property type="match status" value="1"/>
</dbReference>
<dbReference type="EMBL" id="WBSL01000005">
    <property type="protein sequence ID" value="MPY67397.1"/>
    <property type="molecule type" value="Genomic_DNA"/>
</dbReference>
<dbReference type="AlphaFoldDB" id="A0A7X1NX20"/>
<dbReference type="SUPFAM" id="SSF55729">
    <property type="entry name" value="Acyl-CoA N-acyltransferases (Nat)"/>
    <property type="match status" value="1"/>
</dbReference>
<dbReference type="PANTHER" id="PTHR43233:SF1">
    <property type="entry name" value="FAMILY N-ACETYLTRANSFERASE, PUTATIVE (AFU_ORTHOLOGUE AFUA_6G03350)-RELATED"/>
    <property type="match status" value="1"/>
</dbReference>
<gene>
    <name evidence="2" type="ORF">F8S09_11990</name>
</gene>
<dbReference type="Proteomes" id="UP000484842">
    <property type="component" value="Unassembled WGS sequence"/>
</dbReference>
<dbReference type="Gene3D" id="3.40.630.30">
    <property type="match status" value="1"/>
</dbReference>
<keyword evidence="3" id="KW-1185">Reference proteome</keyword>
<dbReference type="InterPro" id="IPR016181">
    <property type="entry name" value="Acyl_CoA_acyltransferase"/>
</dbReference>
<reference evidence="2 3" key="1">
    <citation type="submission" date="2019-10" db="EMBL/GenBank/DDBJ databases">
        <title>Deinococcus sp. isolated from soil.</title>
        <authorList>
            <person name="Li Y."/>
            <person name="Wang J."/>
        </authorList>
    </citation>
    <scope>NUCLEOTIDE SEQUENCE [LARGE SCALE GENOMIC DNA]</scope>
    <source>
        <strain evidence="2 3">SDU3-2</strain>
    </source>
</reference>
<comment type="caution">
    <text evidence="2">The sequence shown here is derived from an EMBL/GenBank/DDBJ whole genome shotgun (WGS) entry which is preliminary data.</text>
</comment>
<dbReference type="GO" id="GO:0016747">
    <property type="term" value="F:acyltransferase activity, transferring groups other than amino-acyl groups"/>
    <property type="evidence" value="ECO:0007669"/>
    <property type="project" value="InterPro"/>
</dbReference>
<keyword evidence="2" id="KW-0808">Transferase</keyword>
<dbReference type="CDD" id="cd04301">
    <property type="entry name" value="NAT_SF"/>
    <property type="match status" value="1"/>
</dbReference>
<organism evidence="2 3">
    <name type="scientific">Deinococcus terrestris</name>
    <dbReference type="NCBI Taxonomy" id="2651870"/>
    <lineage>
        <taxon>Bacteria</taxon>
        <taxon>Thermotogati</taxon>
        <taxon>Deinococcota</taxon>
        <taxon>Deinococci</taxon>
        <taxon>Deinococcales</taxon>
        <taxon>Deinococcaceae</taxon>
        <taxon>Deinococcus</taxon>
    </lineage>
</organism>
<evidence type="ECO:0000259" key="1">
    <source>
        <dbReference type="PROSITE" id="PS51186"/>
    </source>
</evidence>
<dbReference type="PANTHER" id="PTHR43233">
    <property type="entry name" value="FAMILY N-ACETYLTRANSFERASE, PUTATIVE (AFU_ORTHOLOGUE AFUA_6G03350)-RELATED"/>
    <property type="match status" value="1"/>
</dbReference>
<sequence length="157" mass="17235">MRVAGASRQDDGVPFTVASGSLPSLPELLSLYGSVGWTSYTRDPQALARAVGQSGFVWTARDEAGALIGLARGVTDDVSLLYVQDLLVRPEWRRQGVGRALMGAVLERYAHVMQMVLLTDDRPEQLAFNRSLGFHNTRDLVNTPTNAFYRTTHAKLS</sequence>
<evidence type="ECO:0000313" key="2">
    <source>
        <dbReference type="EMBL" id="MPY67397.1"/>
    </source>
</evidence>
<protein>
    <submittedName>
        <fullName evidence="2">GNAT family N-acetyltransferase</fullName>
    </submittedName>
</protein>
<dbReference type="PROSITE" id="PS51186">
    <property type="entry name" value="GNAT"/>
    <property type="match status" value="1"/>
</dbReference>
<name>A0A7X1NX20_9DEIO</name>
<feature type="domain" description="N-acetyltransferase" evidence="1">
    <location>
        <begin position="15"/>
        <end position="155"/>
    </location>
</feature>
<dbReference type="InterPro" id="IPR000182">
    <property type="entry name" value="GNAT_dom"/>
</dbReference>
<dbReference type="InterPro" id="IPR053144">
    <property type="entry name" value="Acetyltransferase_Butenolide"/>
</dbReference>
<evidence type="ECO:0000313" key="3">
    <source>
        <dbReference type="Proteomes" id="UP000484842"/>
    </source>
</evidence>